<sequence length="147" mass="15357">MLVREVMTAPVATTRVDATVTAAVELLALHGLSSLPVVDSDHRVVGVVSVADLAATVVPTAGRACSGPVLDEPTRARVVAEVMVRDPVWARPTDDVGTAAARTATAGVRDLPVVDLGGHVVGLLSRVDLRRRGARRRRDRTSGPPST</sequence>
<dbReference type="InterPro" id="IPR051257">
    <property type="entry name" value="Diverse_CBS-Domain"/>
</dbReference>
<dbReference type="PANTHER" id="PTHR43080:SF2">
    <property type="entry name" value="CBS DOMAIN-CONTAINING PROTEIN"/>
    <property type="match status" value="1"/>
</dbReference>
<dbReference type="PROSITE" id="PS51371">
    <property type="entry name" value="CBS"/>
    <property type="match status" value="2"/>
</dbReference>
<dbReference type="Pfam" id="PF00571">
    <property type="entry name" value="CBS"/>
    <property type="match status" value="2"/>
</dbReference>
<evidence type="ECO:0000259" key="3">
    <source>
        <dbReference type="PROSITE" id="PS51371"/>
    </source>
</evidence>
<dbReference type="InterPro" id="IPR000644">
    <property type="entry name" value="CBS_dom"/>
</dbReference>
<gene>
    <name evidence="4" type="ORF">GCM10009737_14760</name>
</gene>
<keyword evidence="1 2" id="KW-0129">CBS domain</keyword>
<evidence type="ECO:0000256" key="1">
    <source>
        <dbReference type="ARBA" id="ARBA00023122"/>
    </source>
</evidence>
<comment type="caution">
    <text evidence="4">The sequence shown here is derived from an EMBL/GenBank/DDBJ whole genome shotgun (WGS) entry which is preliminary data.</text>
</comment>
<dbReference type="Gene3D" id="3.10.580.10">
    <property type="entry name" value="CBS-domain"/>
    <property type="match status" value="1"/>
</dbReference>
<feature type="domain" description="CBS" evidence="3">
    <location>
        <begin position="83"/>
        <end position="140"/>
    </location>
</feature>
<dbReference type="EMBL" id="BAAAMY010000004">
    <property type="protein sequence ID" value="GAA1914465.1"/>
    <property type="molecule type" value="Genomic_DNA"/>
</dbReference>
<evidence type="ECO:0000313" key="5">
    <source>
        <dbReference type="Proteomes" id="UP001501612"/>
    </source>
</evidence>
<evidence type="ECO:0000313" key="4">
    <source>
        <dbReference type="EMBL" id="GAA1914465.1"/>
    </source>
</evidence>
<evidence type="ECO:0000256" key="2">
    <source>
        <dbReference type="PROSITE-ProRule" id="PRU00703"/>
    </source>
</evidence>
<accession>A0ABN2P8G1</accession>
<organism evidence="4 5">
    <name type="scientific">Nocardioides lentus</name>
    <dbReference type="NCBI Taxonomy" id="338077"/>
    <lineage>
        <taxon>Bacteria</taxon>
        <taxon>Bacillati</taxon>
        <taxon>Actinomycetota</taxon>
        <taxon>Actinomycetes</taxon>
        <taxon>Propionibacteriales</taxon>
        <taxon>Nocardioidaceae</taxon>
        <taxon>Nocardioides</taxon>
    </lineage>
</organism>
<dbReference type="RefSeq" id="WP_344005694.1">
    <property type="nucleotide sequence ID" value="NZ_BAAAMY010000004.1"/>
</dbReference>
<dbReference type="PANTHER" id="PTHR43080">
    <property type="entry name" value="CBS DOMAIN-CONTAINING PROTEIN CBSX3, MITOCHONDRIAL"/>
    <property type="match status" value="1"/>
</dbReference>
<feature type="domain" description="CBS" evidence="3">
    <location>
        <begin position="7"/>
        <end position="65"/>
    </location>
</feature>
<dbReference type="Proteomes" id="UP001501612">
    <property type="component" value="Unassembled WGS sequence"/>
</dbReference>
<protein>
    <recommendedName>
        <fullName evidence="3">CBS domain-containing protein</fullName>
    </recommendedName>
</protein>
<proteinExistence type="predicted"/>
<keyword evidence="5" id="KW-1185">Reference proteome</keyword>
<reference evidence="4 5" key="1">
    <citation type="journal article" date="2019" name="Int. J. Syst. Evol. Microbiol.">
        <title>The Global Catalogue of Microorganisms (GCM) 10K type strain sequencing project: providing services to taxonomists for standard genome sequencing and annotation.</title>
        <authorList>
            <consortium name="The Broad Institute Genomics Platform"/>
            <consortium name="The Broad Institute Genome Sequencing Center for Infectious Disease"/>
            <person name="Wu L."/>
            <person name="Ma J."/>
        </authorList>
    </citation>
    <scope>NUCLEOTIDE SEQUENCE [LARGE SCALE GENOMIC DNA]</scope>
    <source>
        <strain evidence="4 5">JCM 14046</strain>
    </source>
</reference>
<name>A0ABN2P8G1_9ACTN</name>
<dbReference type="InterPro" id="IPR046342">
    <property type="entry name" value="CBS_dom_sf"/>
</dbReference>
<dbReference type="SMART" id="SM00116">
    <property type="entry name" value="CBS"/>
    <property type="match status" value="2"/>
</dbReference>
<dbReference type="SUPFAM" id="SSF54631">
    <property type="entry name" value="CBS-domain pair"/>
    <property type="match status" value="1"/>
</dbReference>